<dbReference type="PANTHER" id="PTHR43638">
    <property type="entry name" value="OXIDOREDUCTASE, ALDO/KETO REDUCTASE FAMILY PROTEIN"/>
    <property type="match status" value="1"/>
</dbReference>
<dbReference type="Gene3D" id="3.20.20.100">
    <property type="entry name" value="NADP-dependent oxidoreductase domain"/>
    <property type="match status" value="1"/>
</dbReference>
<gene>
    <name evidence="2" type="ORF">SAMN05443248_6552</name>
</gene>
<accession>A0A1M5WFY8</accession>
<reference evidence="2 3" key="1">
    <citation type="submission" date="2016-11" db="EMBL/GenBank/DDBJ databases">
        <authorList>
            <person name="Jaros S."/>
            <person name="Januszkiewicz K."/>
            <person name="Wedrychowicz H."/>
        </authorList>
    </citation>
    <scope>NUCLEOTIDE SEQUENCE [LARGE SCALE GENOMIC DNA]</scope>
    <source>
        <strain evidence="2 3">GAS138</strain>
    </source>
</reference>
<feature type="domain" description="NADP-dependent oxidoreductase" evidence="1">
    <location>
        <begin position="57"/>
        <end position="308"/>
    </location>
</feature>
<protein>
    <submittedName>
        <fullName evidence="2">Aldo/keto reductase</fullName>
    </submittedName>
</protein>
<dbReference type="EMBL" id="LT670817">
    <property type="protein sequence ID" value="SHH86347.1"/>
    <property type="molecule type" value="Genomic_DNA"/>
</dbReference>
<dbReference type="AlphaFoldDB" id="A0A1M5WFY8"/>
<dbReference type="SUPFAM" id="SSF51430">
    <property type="entry name" value="NAD(P)-linked oxidoreductase"/>
    <property type="match status" value="1"/>
</dbReference>
<dbReference type="InterPro" id="IPR036812">
    <property type="entry name" value="NAD(P)_OxRdtase_dom_sf"/>
</dbReference>
<dbReference type="RefSeq" id="WP_245332341.1">
    <property type="nucleotide sequence ID" value="NZ_LT670817.1"/>
</dbReference>
<evidence type="ECO:0000313" key="3">
    <source>
        <dbReference type="Proteomes" id="UP000189796"/>
    </source>
</evidence>
<name>A0A1M5WFY8_9BRAD</name>
<dbReference type="Proteomes" id="UP000189796">
    <property type="component" value="Chromosome I"/>
</dbReference>
<dbReference type="CDD" id="cd19095">
    <property type="entry name" value="AKR_PA4992-like"/>
    <property type="match status" value="1"/>
</dbReference>
<evidence type="ECO:0000259" key="1">
    <source>
        <dbReference type="Pfam" id="PF00248"/>
    </source>
</evidence>
<sequence>MSNLIDRRTLIQATGASVFAGSVKVAQAAPTTRQSGGATDDLIVRKIPKGEDVLPAIGLGTFITFDLVPGARRDHLLEVTRRFWAAGGRVIDTSPLYGMAEVNIGQFATALGINDKMFVSNKVWATGEYLADDRQAEDSLRLSRERLWRDKIDLMLCHSLVNVDIIVPLMHAWKKEGRIRFLGVTHYELPYFEALAQWVEKGNLDVVQVHYSIATRQAEERIIPAAADRGTAVAVNMPLEKARLHKLVEGRPLPDFAKEFGAETWSAFFLKWVISNPAVTVALPATTNPDHLTENVAAMRGRLPDAAMRKRMVSYMETIPGFATLGNTPWYPGKNYLGVIAQGQAAIRSRG</sequence>
<dbReference type="PANTHER" id="PTHR43638:SF3">
    <property type="entry name" value="ALDEHYDE REDUCTASE"/>
    <property type="match status" value="1"/>
</dbReference>
<evidence type="ECO:0000313" key="2">
    <source>
        <dbReference type="EMBL" id="SHH86347.1"/>
    </source>
</evidence>
<dbReference type="PROSITE" id="PS51318">
    <property type="entry name" value="TAT"/>
    <property type="match status" value="1"/>
</dbReference>
<dbReference type="InterPro" id="IPR006311">
    <property type="entry name" value="TAT_signal"/>
</dbReference>
<dbReference type="InterPro" id="IPR023210">
    <property type="entry name" value="NADP_OxRdtase_dom"/>
</dbReference>
<proteinExistence type="predicted"/>
<organism evidence="2 3">
    <name type="scientific">Bradyrhizobium erythrophlei</name>
    <dbReference type="NCBI Taxonomy" id="1437360"/>
    <lineage>
        <taxon>Bacteria</taxon>
        <taxon>Pseudomonadati</taxon>
        <taxon>Pseudomonadota</taxon>
        <taxon>Alphaproteobacteria</taxon>
        <taxon>Hyphomicrobiales</taxon>
        <taxon>Nitrobacteraceae</taxon>
        <taxon>Bradyrhizobium</taxon>
    </lineage>
</organism>
<dbReference type="Pfam" id="PF00248">
    <property type="entry name" value="Aldo_ket_red"/>
    <property type="match status" value="1"/>
</dbReference>